<feature type="non-terminal residue" evidence="1">
    <location>
        <position position="62"/>
    </location>
</feature>
<evidence type="ECO:0000313" key="2">
    <source>
        <dbReference type="Proteomes" id="UP000789525"/>
    </source>
</evidence>
<protein>
    <submittedName>
        <fullName evidence="1">3333_t:CDS:1</fullName>
    </submittedName>
</protein>
<organism evidence="1 2">
    <name type="scientific">Acaulospora colombiana</name>
    <dbReference type="NCBI Taxonomy" id="27376"/>
    <lineage>
        <taxon>Eukaryota</taxon>
        <taxon>Fungi</taxon>
        <taxon>Fungi incertae sedis</taxon>
        <taxon>Mucoromycota</taxon>
        <taxon>Glomeromycotina</taxon>
        <taxon>Glomeromycetes</taxon>
        <taxon>Diversisporales</taxon>
        <taxon>Acaulosporaceae</taxon>
        <taxon>Acaulospora</taxon>
    </lineage>
</organism>
<keyword evidence="2" id="KW-1185">Reference proteome</keyword>
<name>A0ACA9QWK2_9GLOM</name>
<gene>
    <name evidence="1" type="ORF">ACOLOM_LOCUS13531</name>
</gene>
<dbReference type="Proteomes" id="UP000789525">
    <property type="component" value="Unassembled WGS sequence"/>
</dbReference>
<comment type="caution">
    <text evidence="1">The sequence shown here is derived from an EMBL/GenBank/DDBJ whole genome shotgun (WGS) entry which is preliminary data.</text>
</comment>
<reference evidence="1" key="1">
    <citation type="submission" date="2021-06" db="EMBL/GenBank/DDBJ databases">
        <authorList>
            <person name="Kallberg Y."/>
            <person name="Tangrot J."/>
            <person name="Rosling A."/>
        </authorList>
    </citation>
    <scope>NUCLEOTIDE SEQUENCE</scope>
    <source>
        <strain evidence="1">CL356</strain>
    </source>
</reference>
<evidence type="ECO:0000313" key="1">
    <source>
        <dbReference type="EMBL" id="CAG8767351.1"/>
    </source>
</evidence>
<accession>A0ACA9QWK2</accession>
<dbReference type="EMBL" id="CAJVPT010062679">
    <property type="protein sequence ID" value="CAG8767351.1"/>
    <property type="molecule type" value="Genomic_DNA"/>
</dbReference>
<proteinExistence type="predicted"/>
<sequence length="62" mass="7338">MDDGGSSVVQQTPEDVWWMILDDVIDEPLVFATTYKGDDWFNDGHISKQELYDRYEKQRKII</sequence>